<keyword evidence="3" id="KW-1185">Reference proteome</keyword>
<proteinExistence type="predicted"/>
<reference evidence="2 3" key="2">
    <citation type="submission" date="2020-04" db="EMBL/GenBank/DDBJ databases">
        <title>Genome sequencing and assembly of multiple isolates from the Colletotrichum gloeosporioides species complex.</title>
        <authorList>
            <person name="Gan P."/>
            <person name="Shirasu K."/>
        </authorList>
    </citation>
    <scope>NUCLEOTIDE SEQUENCE [LARGE SCALE GENOMIC DNA]</scope>
    <source>
        <strain evidence="2 3">Nara gc5</strain>
    </source>
</reference>
<feature type="compositionally biased region" description="Polar residues" evidence="1">
    <location>
        <begin position="330"/>
        <end position="364"/>
    </location>
</feature>
<feature type="region of interest" description="Disordered" evidence="1">
    <location>
        <begin position="748"/>
        <end position="785"/>
    </location>
</feature>
<comment type="caution">
    <text evidence="2">The sequence shown here is derived from an EMBL/GenBank/DDBJ whole genome shotgun (WGS) entry which is preliminary data.</text>
</comment>
<dbReference type="InterPro" id="IPR036028">
    <property type="entry name" value="SH3-like_dom_sf"/>
</dbReference>
<feature type="region of interest" description="Disordered" evidence="1">
    <location>
        <begin position="140"/>
        <end position="282"/>
    </location>
</feature>
<feature type="compositionally biased region" description="Polar residues" evidence="1">
    <location>
        <begin position="775"/>
        <end position="785"/>
    </location>
</feature>
<sequence length="785" mass="86837">MAVDAEELIIAPFQEVVDRSKEAIENAEKAQSDSSELAVQMMKSAQMVFREGERALKRVQPLWDSQVDRHGDSFKEAVGDNDELAGKRRLLEELLYDFEDFMEADTFDASKFDEIQAATRSFALDVLDFIKRIKIENKTPTSPVHAFPPLPPLPPLPPNIQIPRQVSQPLQPSQSRSGTSTNTSSSPYPVPGRQQKSPGAHKSGVRTSHGSSDSTTLRRTPSSAKSVASDARSSRHIYEATIAQVVPARREEQRASSPDALGDEDEQLGVASPNEFSQPRTSDWIQAQAPVPKLRHPMRQSIPEHSVATNNTPIDGMVVSRFSRFGLDHTTPQNSVFDPNSPSTTNRTSVYSDSATHSSSNGTSPKIPISEMRTSSLAAFQFEPTPPLPPPGHFSDGLMLANEQAAAESMLSVKRSSTLIKEDECLIGPKSSFHQAKGFCDGAQAFRRGGYWHGLKQTMAYGEPLPIGRCLNCEYYQVYNELSLDKEGDSRANFLKFGLLYRMRFLIKSHISARTTSEIRYACLFCTHDGHTVHEGDATVFLSADQLLKHLARHPQPLPEVPGVTVLYGKIEGDHRQIEDYDVHFPSPPAPSLFPDMNSLFQLPTATALKGHVQRWGEVLTDPDGNTDVLKFMAGAKIVGIEFPDKWGGKWCTGWHDGTRGPFPAKHVEIEGPKQNEISLQSAGAVSLTTRWKWDPPDSARTGWLVFGKNETIKNVGWLYQDHWCWSGTNSKGKFGIFPRSHVNPHSLKEGVVSPTTKRPQASGPMRLFSRRRQSSTASSMSGDT</sequence>
<dbReference type="SUPFAM" id="SSF50044">
    <property type="entry name" value="SH3-domain"/>
    <property type="match status" value="1"/>
</dbReference>
<dbReference type="EMBL" id="ANPB02000006">
    <property type="protein sequence ID" value="KAF4480771.1"/>
    <property type="molecule type" value="Genomic_DNA"/>
</dbReference>
<organism evidence="2 3">
    <name type="scientific">Colletotrichum fructicola (strain Nara gc5)</name>
    <name type="common">Anthracnose fungus</name>
    <name type="synonym">Colletotrichum gloeosporioides (strain Nara gc5)</name>
    <dbReference type="NCBI Taxonomy" id="1213859"/>
    <lineage>
        <taxon>Eukaryota</taxon>
        <taxon>Fungi</taxon>
        <taxon>Dikarya</taxon>
        <taxon>Ascomycota</taxon>
        <taxon>Pezizomycotina</taxon>
        <taxon>Sordariomycetes</taxon>
        <taxon>Hypocreomycetidae</taxon>
        <taxon>Glomerellales</taxon>
        <taxon>Glomerellaceae</taxon>
        <taxon>Colletotrichum</taxon>
        <taxon>Colletotrichum gloeosporioides species complex</taxon>
    </lineage>
</organism>
<feature type="region of interest" description="Disordered" evidence="1">
    <location>
        <begin position="330"/>
        <end position="368"/>
    </location>
</feature>
<feature type="compositionally biased region" description="Polar residues" evidence="1">
    <location>
        <begin position="205"/>
        <end position="226"/>
    </location>
</feature>
<dbReference type="AlphaFoldDB" id="A0A7J6IXU5"/>
<evidence type="ECO:0008006" key="4">
    <source>
        <dbReference type="Google" id="ProtNLM"/>
    </source>
</evidence>
<accession>A0A7J6IXU5</accession>
<evidence type="ECO:0000313" key="3">
    <source>
        <dbReference type="Proteomes" id="UP000011096"/>
    </source>
</evidence>
<dbReference type="RefSeq" id="XP_031881566.1">
    <property type="nucleotide sequence ID" value="XM_032021405.1"/>
</dbReference>
<dbReference type="InParanoid" id="A0A7J6IXU5"/>
<feature type="compositionally biased region" description="Pro residues" evidence="1">
    <location>
        <begin position="146"/>
        <end position="160"/>
    </location>
</feature>
<gene>
    <name evidence="2" type="ORF">CGGC5_v010426</name>
</gene>
<dbReference type="OrthoDB" id="5243589at2759"/>
<dbReference type="GeneID" id="43605609"/>
<evidence type="ECO:0000256" key="1">
    <source>
        <dbReference type="SAM" id="MobiDB-lite"/>
    </source>
</evidence>
<dbReference type="Proteomes" id="UP000011096">
    <property type="component" value="Unassembled WGS sequence"/>
</dbReference>
<name>A0A7J6IXU5_COLFN</name>
<protein>
    <recommendedName>
        <fullName evidence="4">Sh3 domain-containing protein</fullName>
    </recommendedName>
</protein>
<feature type="compositionally biased region" description="Low complexity" evidence="1">
    <location>
        <begin position="173"/>
        <end position="186"/>
    </location>
</feature>
<feature type="compositionally biased region" description="Polar residues" evidence="1">
    <location>
        <begin position="162"/>
        <end position="172"/>
    </location>
</feature>
<reference evidence="2 3" key="1">
    <citation type="submission" date="2012-08" db="EMBL/GenBank/DDBJ databases">
        <authorList>
            <person name="Gan P.H.P."/>
            <person name="Ikeda K."/>
            <person name="Irieda H."/>
            <person name="Narusaka M."/>
            <person name="O'Connell R.J."/>
            <person name="Narusaka Y."/>
            <person name="Takano Y."/>
            <person name="Kubo Y."/>
            <person name="Shirasu K."/>
        </authorList>
    </citation>
    <scope>NUCLEOTIDE SEQUENCE [LARGE SCALE GENOMIC DNA]</scope>
    <source>
        <strain evidence="2 3">Nara gc5</strain>
    </source>
</reference>
<evidence type="ECO:0000313" key="2">
    <source>
        <dbReference type="EMBL" id="KAF4480771.1"/>
    </source>
</evidence>